<evidence type="ECO:0000256" key="6">
    <source>
        <dbReference type="ARBA" id="ARBA00022741"/>
    </source>
</evidence>
<dbReference type="GeneID" id="28721503"/>
<dbReference type="GO" id="GO:0005524">
    <property type="term" value="F:ATP binding"/>
    <property type="evidence" value="ECO:0007669"/>
    <property type="project" value="UniProtKB-KW"/>
</dbReference>
<evidence type="ECO:0000256" key="3">
    <source>
        <dbReference type="ARBA" id="ARBA00012023"/>
    </source>
</evidence>
<dbReference type="PANTHER" id="PTHR14456">
    <property type="entry name" value="INOSITOL POLYPHOSPHATE KINASE 1"/>
    <property type="match status" value="1"/>
</dbReference>
<dbReference type="RefSeq" id="XP_017986236.1">
    <property type="nucleotide sequence ID" value="XM_018130747.1"/>
</dbReference>
<dbReference type="OrthoDB" id="272370at2759"/>
<protein>
    <recommendedName>
        <fullName evidence="4">Inositol-pentakisphosphate 2-kinase</fullName>
        <ecNumber evidence="3">2.7.1.158</ecNumber>
    </recommendedName>
    <alternativeName>
        <fullName evidence="10">Inositol-1,3,4,5,6-pentakisphosphate 2-kinase</fullName>
    </alternativeName>
    <alternativeName>
        <fullName evidence="9">Ins(1,3,4,5,6)P5 2-kinase</fullName>
    </alternativeName>
</protein>
<keyword evidence="5" id="KW-0808">Transferase</keyword>
<keyword evidence="7" id="KW-0418">Kinase</keyword>
<dbReference type="GO" id="GO:0035299">
    <property type="term" value="F:inositol-1,3,4,5,6-pentakisphosphate 2-kinase activity"/>
    <property type="evidence" value="ECO:0007669"/>
    <property type="project" value="UniProtKB-EC"/>
</dbReference>
<evidence type="ECO:0000256" key="10">
    <source>
        <dbReference type="ARBA" id="ARBA00030342"/>
    </source>
</evidence>
<organism evidence="11 12">
    <name type="scientific">Eremothecium sinecaudum</name>
    <dbReference type="NCBI Taxonomy" id="45286"/>
    <lineage>
        <taxon>Eukaryota</taxon>
        <taxon>Fungi</taxon>
        <taxon>Dikarya</taxon>
        <taxon>Ascomycota</taxon>
        <taxon>Saccharomycotina</taxon>
        <taxon>Saccharomycetes</taxon>
        <taxon>Saccharomycetales</taxon>
        <taxon>Saccharomycetaceae</taxon>
        <taxon>Eremothecium</taxon>
    </lineage>
</organism>
<dbReference type="AlphaFoldDB" id="A0A125RE28"/>
<evidence type="ECO:0000313" key="11">
    <source>
        <dbReference type="EMBL" id="AMD19240.1"/>
    </source>
</evidence>
<evidence type="ECO:0000256" key="9">
    <source>
        <dbReference type="ARBA" id="ARBA00029574"/>
    </source>
</evidence>
<evidence type="ECO:0000256" key="7">
    <source>
        <dbReference type="ARBA" id="ARBA00022777"/>
    </source>
</evidence>
<proteinExistence type="inferred from homology"/>
<gene>
    <name evidence="11" type="ORF">AW171_hschr21057</name>
</gene>
<dbReference type="STRING" id="45286.A0A125RE28"/>
<dbReference type="EMBL" id="CP014242">
    <property type="protein sequence ID" value="AMD19240.1"/>
    <property type="molecule type" value="Genomic_DNA"/>
</dbReference>
<comment type="similarity">
    <text evidence="2">Belongs to the IPK1 type 1 family.</text>
</comment>
<name>A0A125RE28_9SACH</name>
<keyword evidence="6" id="KW-0547">Nucleotide-binding</keyword>
<accession>A0A125RE28</accession>
<evidence type="ECO:0000256" key="2">
    <source>
        <dbReference type="ARBA" id="ARBA00008305"/>
    </source>
</evidence>
<evidence type="ECO:0000256" key="1">
    <source>
        <dbReference type="ARBA" id="ARBA00003979"/>
    </source>
</evidence>
<reference evidence="11 12" key="1">
    <citation type="submission" date="2016-01" db="EMBL/GenBank/DDBJ databases">
        <title>Genome sequence of the yeast Holleya sinecauda.</title>
        <authorList>
            <person name="Dietrich F.S."/>
        </authorList>
    </citation>
    <scope>NUCLEOTIDE SEQUENCE [LARGE SCALE GENOMIC DNA]</scope>
    <source>
        <strain evidence="11 12">ATCC 58844</strain>
    </source>
</reference>
<dbReference type="InterPro" id="IPR009286">
    <property type="entry name" value="Ins_P5_2-kin"/>
</dbReference>
<comment type="function">
    <text evidence="1">Has kinase activity and phosphorylates inositol-1,3,4,5,6-pentakisphosphate (Ins(1,3,4,5,6)P5) to produce 1,2,3,4,5,6-hexakisphosphate (InsP6), also known as phytate.</text>
</comment>
<dbReference type="EC" id="2.7.1.158" evidence="3"/>
<dbReference type="Proteomes" id="UP000243052">
    <property type="component" value="Chromosome ii"/>
</dbReference>
<evidence type="ECO:0000256" key="4">
    <source>
        <dbReference type="ARBA" id="ARBA00014846"/>
    </source>
</evidence>
<dbReference type="GO" id="GO:0005634">
    <property type="term" value="C:nucleus"/>
    <property type="evidence" value="ECO:0007669"/>
    <property type="project" value="TreeGrafter"/>
</dbReference>
<dbReference type="GO" id="GO:0032958">
    <property type="term" value="P:inositol phosphate biosynthetic process"/>
    <property type="evidence" value="ECO:0007669"/>
    <property type="project" value="TreeGrafter"/>
</dbReference>
<evidence type="ECO:0000313" key="12">
    <source>
        <dbReference type="Proteomes" id="UP000243052"/>
    </source>
</evidence>
<dbReference type="PANTHER" id="PTHR14456:SF2">
    <property type="entry name" value="INOSITOL-PENTAKISPHOSPHATE 2-KINASE"/>
    <property type="match status" value="1"/>
</dbReference>
<evidence type="ECO:0000256" key="5">
    <source>
        <dbReference type="ARBA" id="ARBA00022679"/>
    </source>
</evidence>
<sequence>MDQYDDANPEIVGLGASNCVVALYPNDPVLYRICIRSTSLQRNNQFLLEDYHFINETIRPLLDEFLLEMELTALEPTLFQKCLEPYVKNWDTDTLWTMKIPSLIPTNSTKIIIDHYSSVHIAVDGIVSWELKPKWLYQSSEYCRNCTLCRIRGNSCKHCYAKLLEPGNQKKMVESIFEGIPVMRSFIEAAAEYFVRPDNILQVLYKVQRDIDSALQPIESASDVTPQHCLSMTLKDVSCFLFWHPGREIIPKVIDVDKKQPYRWTNWAAIESRIEEFSEKVIH</sequence>
<keyword evidence="12" id="KW-1185">Reference proteome</keyword>
<evidence type="ECO:0000256" key="8">
    <source>
        <dbReference type="ARBA" id="ARBA00022840"/>
    </source>
</evidence>
<keyword evidence="8" id="KW-0067">ATP-binding</keyword>